<evidence type="ECO:0000256" key="1">
    <source>
        <dbReference type="SAM" id="MobiDB-lite"/>
    </source>
</evidence>
<evidence type="ECO:0000313" key="2">
    <source>
        <dbReference type="EMBL" id="KAK3719845.1"/>
    </source>
</evidence>
<dbReference type="EMBL" id="JAWDGP010007412">
    <property type="protein sequence ID" value="KAK3719845.1"/>
    <property type="molecule type" value="Genomic_DNA"/>
</dbReference>
<dbReference type="InterPro" id="IPR006597">
    <property type="entry name" value="Sel1-like"/>
</dbReference>
<feature type="compositionally biased region" description="Basic and acidic residues" evidence="1">
    <location>
        <begin position="55"/>
        <end position="72"/>
    </location>
</feature>
<dbReference type="Proteomes" id="UP001283361">
    <property type="component" value="Unassembled WGS sequence"/>
</dbReference>
<evidence type="ECO:0008006" key="4">
    <source>
        <dbReference type="Google" id="ProtNLM"/>
    </source>
</evidence>
<keyword evidence="3" id="KW-1185">Reference proteome</keyword>
<name>A0AAE0XW93_9GAST</name>
<dbReference type="InterPro" id="IPR052748">
    <property type="entry name" value="ISR_Activator"/>
</dbReference>
<feature type="region of interest" description="Disordered" evidence="1">
    <location>
        <begin position="447"/>
        <end position="469"/>
    </location>
</feature>
<feature type="compositionally biased region" description="Low complexity" evidence="1">
    <location>
        <begin position="73"/>
        <end position="82"/>
    </location>
</feature>
<feature type="region of interest" description="Disordered" evidence="1">
    <location>
        <begin position="29"/>
        <end position="85"/>
    </location>
</feature>
<gene>
    <name evidence="2" type="ORF">RRG08_040147</name>
</gene>
<dbReference type="AlphaFoldDB" id="A0AAE0XW93"/>
<dbReference type="SUPFAM" id="SSF81901">
    <property type="entry name" value="HCP-like"/>
    <property type="match status" value="2"/>
</dbReference>
<dbReference type="Gene3D" id="1.25.40.10">
    <property type="entry name" value="Tetratricopeptide repeat domain"/>
    <property type="match status" value="2"/>
</dbReference>
<comment type="caution">
    <text evidence="2">The sequence shown here is derived from an EMBL/GenBank/DDBJ whole genome shotgun (WGS) entry which is preliminary data.</text>
</comment>
<dbReference type="PANTHER" id="PTHR45011">
    <property type="entry name" value="DAP3-BINDING CELL DEATH ENHANCER 1"/>
    <property type="match status" value="1"/>
</dbReference>
<dbReference type="InterPro" id="IPR011990">
    <property type="entry name" value="TPR-like_helical_dom_sf"/>
</dbReference>
<proteinExistence type="predicted"/>
<reference evidence="2" key="1">
    <citation type="journal article" date="2023" name="G3 (Bethesda)">
        <title>A reference genome for the long-term kleptoplast-retaining sea slug Elysia crispata morphotype clarki.</title>
        <authorList>
            <person name="Eastman K.E."/>
            <person name="Pendleton A.L."/>
            <person name="Shaikh M.A."/>
            <person name="Suttiyut T."/>
            <person name="Ogas R."/>
            <person name="Tomko P."/>
            <person name="Gavelis G."/>
            <person name="Widhalm J.R."/>
            <person name="Wisecaver J.H."/>
        </authorList>
    </citation>
    <scope>NUCLEOTIDE SEQUENCE</scope>
    <source>
        <strain evidence="2">ECLA1</strain>
    </source>
</reference>
<protein>
    <recommendedName>
        <fullName evidence="4">Death ligand signal enhancer</fullName>
    </recommendedName>
</protein>
<organism evidence="2 3">
    <name type="scientific">Elysia crispata</name>
    <name type="common">lettuce slug</name>
    <dbReference type="NCBI Taxonomy" id="231223"/>
    <lineage>
        <taxon>Eukaryota</taxon>
        <taxon>Metazoa</taxon>
        <taxon>Spiralia</taxon>
        <taxon>Lophotrochozoa</taxon>
        <taxon>Mollusca</taxon>
        <taxon>Gastropoda</taxon>
        <taxon>Heterobranchia</taxon>
        <taxon>Euthyneura</taxon>
        <taxon>Panpulmonata</taxon>
        <taxon>Sacoglossa</taxon>
        <taxon>Placobranchoidea</taxon>
        <taxon>Plakobranchidae</taxon>
        <taxon>Elysia</taxon>
    </lineage>
</organism>
<sequence length="624" mass="68778">MWRFLNNITRVFRTHVYNPRPSAGVLVDEDQEHDHTGQGYCSVSEHGKNKNLPLNRDEHWNSEDDASRHRGDNSNINGGNSSESRKTFQQGFWHLLHGSHKMFQAATLSPVFIWSYGRENFKRKPACSLLYHIFFASPGGFSSSVRSVLPTIKEEHLDQGQHQPFQLAIKDAAGAAIDKKINTSESETLEKAMTDFKKVCHEYSACSESLLGLQAANAGDMPTAVEHLRRSCLLGNMSACFNLGLCYETGSGVPQDETKAVYFYQKAAKGGHKMALYNLGLICLRHEEEDKKQAIAKGDAKEKTGQKGGNLVLSKEMGLDFLEEAAGLGLPEAQTYLGLYLMDECHQPTEAVAYFKAAANQSDNEAQYLLAVCYEQGLGVETNECLAARFYSLAAQTGHNLALYNLGVFNEEGLGGLPKNKATAVEMYRKAAKLGSVEAEERLGEILGPDETDSTNTELMSNHDDDENKEGENFKLMVYGQPEEQREAETRETSLAFGSTAAKDNFISILSPSSSFPSLRSLSSLSLPKQDVKPTYLSSSHIKFMRHDNGDSSRIATHQANGFLERVNFFLGMAPTAMTLDHDLDISPHSIPLSSLVASEEGAGRTVSSLHRSHTFSDFSMIAI</sequence>
<accession>A0AAE0XW93</accession>
<evidence type="ECO:0000313" key="3">
    <source>
        <dbReference type="Proteomes" id="UP001283361"/>
    </source>
</evidence>
<dbReference type="SMART" id="SM00671">
    <property type="entry name" value="SEL1"/>
    <property type="match status" value="5"/>
</dbReference>
<dbReference type="PANTHER" id="PTHR45011:SF1">
    <property type="entry name" value="DAP3-BINDING CELL DEATH ENHANCER 1"/>
    <property type="match status" value="1"/>
</dbReference>
<dbReference type="Pfam" id="PF08238">
    <property type="entry name" value="Sel1"/>
    <property type="match status" value="4"/>
</dbReference>